<dbReference type="AlphaFoldDB" id="A0AAE8SSZ5"/>
<dbReference type="EMBL" id="ONZQ02000002">
    <property type="protein sequence ID" value="SPN99091.1"/>
    <property type="molecule type" value="Genomic_DNA"/>
</dbReference>
<dbReference type="SUPFAM" id="SSF74853">
    <property type="entry name" value="Lamin A/C globular tail domain"/>
    <property type="match status" value="1"/>
</dbReference>
<gene>
    <name evidence="1" type="ORF">DNG_02128</name>
</gene>
<protein>
    <recommendedName>
        <fullName evidence="3">LTD domain-containing protein</fullName>
    </recommendedName>
</protein>
<evidence type="ECO:0000313" key="1">
    <source>
        <dbReference type="EMBL" id="SPN99091.1"/>
    </source>
</evidence>
<evidence type="ECO:0000313" key="2">
    <source>
        <dbReference type="Proteomes" id="UP001187682"/>
    </source>
</evidence>
<dbReference type="Pfam" id="PF10042">
    <property type="entry name" value="DUF2278"/>
    <property type="match status" value="1"/>
</dbReference>
<evidence type="ECO:0008006" key="3">
    <source>
        <dbReference type="Google" id="ProtNLM"/>
    </source>
</evidence>
<name>A0AAE8SSZ5_9PEZI</name>
<proteinExistence type="predicted"/>
<accession>A0AAE8SSZ5</accession>
<comment type="caution">
    <text evidence="1">The sequence shown here is derived from an EMBL/GenBank/DDBJ whole genome shotgun (WGS) entry which is preliminary data.</text>
</comment>
<dbReference type="Proteomes" id="UP001187682">
    <property type="component" value="Unassembled WGS sequence"/>
</dbReference>
<keyword evidence="2" id="KW-1185">Reference proteome</keyword>
<sequence>MPLEGGPYVVWNATPVEWDTSEARKPPRNWANRWTPHCDLIFTDDNGGRHRTNINVRSSDTVDHRLVFWTGELTRGTEFGKRIISALESERFKDLGYYENPPPLDFLHDGFLDIRKGTIRDTNLPGHNDDVTDALDVFFDANSDEFKRSTVFIWGERYSNSGGGLHQVHMNQGNYKRNPKWYKENGRGQDGGIVIKWPDGKYTYFFIAFAAQASDTDDQGNPKSGNDTKMLRDYIGAQPPVIGTRPVVPGQPDTVKIHSALVNPVGADNTPGHHDRVRVVNRTADPISLDGWTIRNQDGGLKQLPDVLLPGNGAMADLDVGPEAYLANRRDGEIVLKDAGGTEVHRVSYNAADVSEGKWISFPDL</sequence>
<organism evidence="1 2">
    <name type="scientific">Cephalotrichum gorgonifer</name>
    <dbReference type="NCBI Taxonomy" id="2041049"/>
    <lineage>
        <taxon>Eukaryota</taxon>
        <taxon>Fungi</taxon>
        <taxon>Dikarya</taxon>
        <taxon>Ascomycota</taxon>
        <taxon>Pezizomycotina</taxon>
        <taxon>Sordariomycetes</taxon>
        <taxon>Hypocreomycetidae</taxon>
        <taxon>Microascales</taxon>
        <taxon>Microascaceae</taxon>
        <taxon>Cephalotrichum</taxon>
    </lineage>
</organism>
<dbReference type="InterPro" id="IPR019268">
    <property type="entry name" value="DUF2278"/>
</dbReference>
<reference evidence="1" key="1">
    <citation type="submission" date="2018-03" db="EMBL/GenBank/DDBJ databases">
        <authorList>
            <person name="Guldener U."/>
        </authorList>
    </citation>
    <scope>NUCLEOTIDE SEQUENCE</scope>
</reference>
<dbReference type="InterPro" id="IPR036415">
    <property type="entry name" value="Lamin_tail_dom_sf"/>
</dbReference>